<name>K1XRE7_MARBU</name>
<proteinExistence type="predicted"/>
<feature type="region of interest" description="Disordered" evidence="1">
    <location>
        <begin position="88"/>
        <end position="112"/>
    </location>
</feature>
<feature type="compositionally biased region" description="Basic and acidic residues" evidence="1">
    <location>
        <begin position="102"/>
        <end position="112"/>
    </location>
</feature>
<evidence type="ECO:0000313" key="2">
    <source>
        <dbReference type="EMBL" id="EKD15144.1"/>
    </source>
</evidence>
<organism evidence="2 3">
    <name type="scientific">Marssonina brunnea f. sp. multigermtubi (strain MB_m1)</name>
    <name type="common">Marssonina leaf spot fungus</name>
    <dbReference type="NCBI Taxonomy" id="1072389"/>
    <lineage>
        <taxon>Eukaryota</taxon>
        <taxon>Fungi</taxon>
        <taxon>Dikarya</taxon>
        <taxon>Ascomycota</taxon>
        <taxon>Pezizomycotina</taxon>
        <taxon>Leotiomycetes</taxon>
        <taxon>Helotiales</taxon>
        <taxon>Drepanopezizaceae</taxon>
        <taxon>Drepanopeziza</taxon>
    </lineage>
</organism>
<protein>
    <submittedName>
        <fullName evidence="2">Uncharacterized protein</fullName>
    </submittedName>
</protein>
<evidence type="ECO:0000313" key="3">
    <source>
        <dbReference type="Proteomes" id="UP000006753"/>
    </source>
</evidence>
<keyword evidence="3" id="KW-1185">Reference proteome</keyword>
<accession>K1XRE7</accession>
<dbReference type="EMBL" id="JH921443">
    <property type="protein sequence ID" value="EKD15144.1"/>
    <property type="molecule type" value="Genomic_DNA"/>
</dbReference>
<dbReference type="AlphaFoldDB" id="K1XRE7"/>
<gene>
    <name evidence="2" type="ORF">MBM_06905</name>
</gene>
<dbReference type="Proteomes" id="UP000006753">
    <property type="component" value="Unassembled WGS sequence"/>
</dbReference>
<dbReference type="InParanoid" id="K1XRE7"/>
<dbReference type="HOGENOM" id="CLU_133386_0_0_1"/>
<evidence type="ECO:0000256" key="1">
    <source>
        <dbReference type="SAM" id="MobiDB-lite"/>
    </source>
</evidence>
<dbReference type="KEGG" id="mbe:MBM_06905"/>
<sequence length="112" mass="12805">MDRSNLLTATAEIKDEDRLPFIVELVPNPARLKEQRFGANADRSNRFNKFSSLGNAFKSAIKTLRSSRKDPNTPKLLRYHLVNEIEYGAGPEYGPYSDDSDDRPYFDALKDH</sequence>
<reference evidence="2 3" key="1">
    <citation type="journal article" date="2012" name="BMC Genomics">
        <title>Sequencing the genome of Marssonina brunnea reveals fungus-poplar co-evolution.</title>
        <authorList>
            <person name="Zhu S."/>
            <person name="Cao Y.-Z."/>
            <person name="Jiang C."/>
            <person name="Tan B.-Y."/>
            <person name="Wang Z."/>
            <person name="Feng S."/>
            <person name="Zhang L."/>
            <person name="Su X.-H."/>
            <person name="Brejova B."/>
            <person name="Vinar T."/>
            <person name="Xu M."/>
            <person name="Wang M.-X."/>
            <person name="Zhang S.-G."/>
            <person name="Huang M.-R."/>
            <person name="Wu R."/>
            <person name="Zhou Y."/>
        </authorList>
    </citation>
    <scope>NUCLEOTIDE SEQUENCE [LARGE SCALE GENOMIC DNA]</scope>
    <source>
        <strain evidence="2 3">MB_m1</strain>
    </source>
</reference>